<sequence>DRSTGPRPAHRPVGSVRCRQGQRREGPAHPPPRRLAVGERDHPGAPAGRAGRGRVLLRRPGGVRPQGGGRRAAGARRPPGRLVRHAARSRRGAAGRGHPGAAGDRPARRAAGPRADADLAAGVPRAAVVRRAGPPARRAGHRGRPRGARAAGPGPPRDGRGGRVRRRRGQRRPRDGRGPAGSVDVRITDRL</sequence>
<name>A0A6J4LFH2_9ACTN</name>
<feature type="non-terminal residue" evidence="2">
    <location>
        <position position="1"/>
    </location>
</feature>
<dbReference type="GO" id="GO:0004385">
    <property type="term" value="F:GMP kinase activity"/>
    <property type="evidence" value="ECO:0007669"/>
    <property type="project" value="UniProtKB-EC"/>
</dbReference>
<dbReference type="EMBL" id="CADCUE010000111">
    <property type="protein sequence ID" value="CAA9330779.1"/>
    <property type="molecule type" value="Genomic_DNA"/>
</dbReference>
<feature type="non-terminal residue" evidence="2">
    <location>
        <position position="191"/>
    </location>
</feature>
<dbReference type="EC" id="2.7.4.8" evidence="2"/>
<feature type="compositionally biased region" description="Low complexity" evidence="1">
    <location>
        <begin position="101"/>
        <end position="137"/>
    </location>
</feature>
<feature type="compositionally biased region" description="Basic residues" evidence="1">
    <location>
        <begin position="162"/>
        <end position="171"/>
    </location>
</feature>
<keyword evidence="2" id="KW-0418">Kinase</keyword>
<evidence type="ECO:0000313" key="2">
    <source>
        <dbReference type="EMBL" id="CAA9330779.1"/>
    </source>
</evidence>
<organism evidence="2">
    <name type="scientific">uncultured Frankineae bacterium</name>
    <dbReference type="NCBI Taxonomy" id="437475"/>
    <lineage>
        <taxon>Bacteria</taxon>
        <taxon>Bacillati</taxon>
        <taxon>Actinomycetota</taxon>
        <taxon>Actinomycetes</taxon>
        <taxon>Frankiales</taxon>
        <taxon>environmental samples</taxon>
    </lineage>
</organism>
<gene>
    <name evidence="2" type="ORF">AVDCRST_MAG16-1288</name>
</gene>
<keyword evidence="2" id="KW-0808">Transferase</keyword>
<feature type="compositionally biased region" description="Basic residues" evidence="1">
    <location>
        <begin position="138"/>
        <end position="147"/>
    </location>
</feature>
<dbReference type="AlphaFoldDB" id="A0A6J4LFH2"/>
<accession>A0A6J4LFH2</accession>
<protein>
    <submittedName>
        <fullName evidence="2">Guanylate kinase</fullName>
        <ecNumber evidence="2">2.7.4.8</ecNumber>
    </submittedName>
</protein>
<proteinExistence type="predicted"/>
<evidence type="ECO:0000256" key="1">
    <source>
        <dbReference type="SAM" id="MobiDB-lite"/>
    </source>
</evidence>
<feature type="compositionally biased region" description="Basic residues" evidence="1">
    <location>
        <begin position="78"/>
        <end position="93"/>
    </location>
</feature>
<feature type="region of interest" description="Disordered" evidence="1">
    <location>
        <begin position="1"/>
        <end position="191"/>
    </location>
</feature>
<reference evidence="2" key="1">
    <citation type="submission" date="2020-02" db="EMBL/GenBank/DDBJ databases">
        <authorList>
            <person name="Meier V. D."/>
        </authorList>
    </citation>
    <scope>NUCLEOTIDE SEQUENCE</scope>
    <source>
        <strain evidence="2">AVDCRST_MAG16</strain>
    </source>
</reference>